<reference evidence="3" key="1">
    <citation type="submission" date="2018-02" db="EMBL/GenBank/DDBJ databases">
        <authorList>
            <person name="Hausmann B."/>
        </authorList>
    </citation>
    <scope>NUCLEOTIDE SEQUENCE [LARGE SCALE GENOMIC DNA]</scope>
    <source>
        <strain evidence="3">Peat soil MAG SbF1</strain>
    </source>
</reference>
<dbReference type="InterPro" id="IPR010982">
    <property type="entry name" value="Lambda_DNA-bd_dom_sf"/>
</dbReference>
<sequence>MDNSGDNGNPEREQFIKQFDAGQYLKQLRGDRSLASICKLIKVTPAHLSEIERGRMPSDHLISTFAKVYEVEEDGLFRRWGKIPILTKDEILARKSLQRILTDISHNRRLTDEEKDGLYDNMYELYRSFIEQKNQEEGI</sequence>
<protein>
    <submittedName>
        <fullName evidence="2">Predicted transcriptional regulator</fullName>
    </submittedName>
</protein>
<feature type="domain" description="HTH cro/C1-type" evidence="1">
    <location>
        <begin position="25"/>
        <end position="76"/>
    </location>
</feature>
<accession>A0A2U3LTN2</accession>
<dbReference type="PROSITE" id="PS50943">
    <property type="entry name" value="HTH_CROC1"/>
    <property type="match status" value="1"/>
</dbReference>
<evidence type="ECO:0000313" key="3">
    <source>
        <dbReference type="Proteomes" id="UP000238916"/>
    </source>
</evidence>
<dbReference type="EMBL" id="OMOF01000793">
    <property type="protein sequence ID" value="SPF55283.1"/>
    <property type="molecule type" value="Genomic_DNA"/>
</dbReference>
<dbReference type="AlphaFoldDB" id="A0A2U3LTN2"/>
<gene>
    <name evidence="2" type="primary">HipB</name>
    <name evidence="2" type="ORF">SBF1_8120001</name>
</gene>
<proteinExistence type="predicted"/>
<organism evidence="2 3">
    <name type="scientific">Candidatus Desulfosporosinus infrequens</name>
    <dbReference type="NCBI Taxonomy" id="2043169"/>
    <lineage>
        <taxon>Bacteria</taxon>
        <taxon>Bacillati</taxon>
        <taxon>Bacillota</taxon>
        <taxon>Clostridia</taxon>
        <taxon>Eubacteriales</taxon>
        <taxon>Desulfitobacteriaceae</taxon>
        <taxon>Desulfosporosinus</taxon>
    </lineage>
</organism>
<dbReference type="CDD" id="cd00093">
    <property type="entry name" value="HTH_XRE"/>
    <property type="match status" value="1"/>
</dbReference>
<name>A0A2U3LTN2_9FIRM</name>
<dbReference type="OrthoDB" id="1797707at2"/>
<dbReference type="Pfam" id="PF01381">
    <property type="entry name" value="HTH_3"/>
    <property type="match status" value="1"/>
</dbReference>
<dbReference type="Gene3D" id="1.10.260.40">
    <property type="entry name" value="lambda repressor-like DNA-binding domains"/>
    <property type="match status" value="1"/>
</dbReference>
<dbReference type="GO" id="GO:0003677">
    <property type="term" value="F:DNA binding"/>
    <property type="evidence" value="ECO:0007669"/>
    <property type="project" value="InterPro"/>
</dbReference>
<dbReference type="SMART" id="SM00530">
    <property type="entry name" value="HTH_XRE"/>
    <property type="match status" value="1"/>
</dbReference>
<dbReference type="SUPFAM" id="SSF47413">
    <property type="entry name" value="lambda repressor-like DNA-binding domains"/>
    <property type="match status" value="1"/>
</dbReference>
<dbReference type="InterPro" id="IPR001387">
    <property type="entry name" value="Cro/C1-type_HTH"/>
</dbReference>
<evidence type="ECO:0000313" key="2">
    <source>
        <dbReference type="EMBL" id="SPF55283.1"/>
    </source>
</evidence>
<evidence type="ECO:0000259" key="1">
    <source>
        <dbReference type="PROSITE" id="PS50943"/>
    </source>
</evidence>
<dbReference type="Proteomes" id="UP000238916">
    <property type="component" value="Unassembled WGS sequence"/>
</dbReference>